<feature type="region of interest" description="Disordered" evidence="1">
    <location>
        <begin position="45"/>
        <end position="84"/>
    </location>
</feature>
<dbReference type="EMBL" id="KP876466">
    <property type="protein sequence ID" value="AKA61781.1"/>
    <property type="molecule type" value="Genomic_DNA"/>
</dbReference>
<dbReference type="OrthoDB" id="32165at10239"/>
<dbReference type="KEGG" id="vg:26627295"/>
<reference evidence="2 3" key="1">
    <citation type="submission" date="2015-03" db="EMBL/GenBank/DDBJ databases">
        <authorList>
            <person name="Phan H."/>
            <person name="Ton P."/>
            <person name="Bernal J.T."/>
            <person name="Kanani-Hendijani T.A."/>
            <person name="Munguia J."/>
            <person name="Olumba F.C."/>
            <person name="Orozco S."/>
            <person name="Gibbs Z.A."/>
            <person name="Donegan-Quick R."/>
            <person name="Visi D.K."/>
            <person name="Allen M.S."/>
            <person name="Hughes L.E."/>
            <person name="Bradley K.W."/>
            <person name="Asai D.J."/>
            <person name="Bowman C.A."/>
            <person name="Russell D.A."/>
            <person name="Pope W.H."/>
            <person name="Jacobs-Sera D."/>
            <person name="Hendrix R.W."/>
            <person name="Hatfull G.F."/>
        </authorList>
    </citation>
    <scope>NUCLEOTIDE SEQUENCE [LARGE SCALE GENOMIC DNA]</scope>
</reference>
<gene>
    <name evidence="2" type="ORF">SEA_TP1604_43</name>
</gene>
<keyword evidence="3" id="KW-1185">Reference proteome</keyword>
<accession>A0A0E3M3L1</accession>
<feature type="compositionally biased region" description="Basic and acidic residues" evidence="1">
    <location>
        <begin position="49"/>
        <end position="60"/>
    </location>
</feature>
<dbReference type="Proteomes" id="UP000033006">
    <property type="component" value="Segment"/>
</dbReference>
<evidence type="ECO:0000313" key="3">
    <source>
        <dbReference type="Proteomes" id="UP000033006"/>
    </source>
</evidence>
<sequence length="198" mass="20567">MTATRTASLTAAAAFLAAAAAVVGPVDQAAAPSPADSRVRLSAVAVQPAERKQPAAERRAAVQATPAPERKAAPPKPRRARTAPLKPSAVHISGYRDCTGNPQPCIDQGRGLTLYGRDVGVNILAAHNYHGYQWLSRVALGRTVVVVASGPLAGSYRVTGHMRLNRQSGPIPSFGGADLVLQSCEGSGTGFSLLRRIS</sequence>
<protein>
    <submittedName>
        <fullName evidence="2">Uncharacterized protein</fullName>
    </submittedName>
</protein>
<evidence type="ECO:0000256" key="1">
    <source>
        <dbReference type="SAM" id="MobiDB-lite"/>
    </source>
</evidence>
<dbReference type="RefSeq" id="YP_009200158.1">
    <property type="nucleotide sequence ID" value="NC_028818.1"/>
</dbReference>
<evidence type="ECO:0000313" key="2">
    <source>
        <dbReference type="EMBL" id="AKA61781.1"/>
    </source>
</evidence>
<dbReference type="GeneID" id="26627295"/>
<proteinExistence type="predicted"/>
<organism evidence="2 3">
    <name type="scientific">Streptomyces phage TP1604</name>
    <dbReference type="NCBI Taxonomy" id="1636184"/>
    <lineage>
        <taxon>Viruses</taxon>
        <taxon>Duplodnaviria</taxon>
        <taxon>Heunggongvirae</taxon>
        <taxon>Uroviricota</taxon>
        <taxon>Caudoviricetes</taxon>
        <taxon>Woodruffvirus</taxon>
        <taxon>Woodruffvirus TP1604</taxon>
    </lineage>
</organism>
<name>A0A0E3M3L1_9CAUD</name>